<proteinExistence type="predicted"/>
<evidence type="ECO:0000256" key="1">
    <source>
        <dbReference type="SAM" id="Phobius"/>
    </source>
</evidence>
<evidence type="ECO:0000313" key="3">
    <source>
        <dbReference type="Proteomes" id="UP000001979"/>
    </source>
</evidence>
<dbReference type="AlphaFoldDB" id="Q12V86"/>
<dbReference type="EMBL" id="CP000300">
    <property type="protein sequence ID" value="ABE52640.1"/>
    <property type="molecule type" value="Genomic_DNA"/>
</dbReference>
<feature type="transmembrane region" description="Helical" evidence="1">
    <location>
        <begin position="53"/>
        <end position="72"/>
    </location>
</feature>
<dbReference type="STRING" id="259564.Mbur_1750"/>
<organism evidence="2 3">
    <name type="scientific">Methanococcoides burtonii (strain DSM 6242 / NBRC 107633 / OCM 468 / ACE-M)</name>
    <dbReference type="NCBI Taxonomy" id="259564"/>
    <lineage>
        <taxon>Archaea</taxon>
        <taxon>Methanobacteriati</taxon>
        <taxon>Methanobacteriota</taxon>
        <taxon>Stenosarchaea group</taxon>
        <taxon>Methanomicrobia</taxon>
        <taxon>Methanosarcinales</taxon>
        <taxon>Methanosarcinaceae</taxon>
        <taxon>Methanococcoides</taxon>
    </lineage>
</organism>
<keyword evidence="1" id="KW-0812">Transmembrane</keyword>
<reference evidence="3" key="1">
    <citation type="journal article" date="2009" name="ISME J.">
        <title>The genome sequence of the psychrophilic archaeon, Methanococcoides burtonii: the role of genome evolution in cold adaptation.</title>
        <authorList>
            <person name="Allen M.A."/>
            <person name="Lauro F.M."/>
            <person name="Williams T.J."/>
            <person name="Burg D."/>
            <person name="Siddiqui K.S."/>
            <person name="De Francisci D."/>
            <person name="Chong K.W."/>
            <person name="Pilak O."/>
            <person name="Chew H.H."/>
            <person name="De Maere M.Z."/>
            <person name="Ting L."/>
            <person name="Katrib M."/>
            <person name="Ng C."/>
            <person name="Sowers K.R."/>
            <person name="Galperin M.Y."/>
            <person name="Anderson I.J."/>
            <person name="Ivanova N."/>
            <person name="Dalin E."/>
            <person name="Martinez M."/>
            <person name="Lapidus A."/>
            <person name="Hauser L."/>
            <person name="Land M."/>
            <person name="Thomas T."/>
            <person name="Cavicchioli R."/>
        </authorList>
    </citation>
    <scope>NUCLEOTIDE SEQUENCE [LARGE SCALE GENOMIC DNA]</scope>
    <source>
        <strain evidence="3">DSM 6242 / NBRC 107633 / OCM 468 / ACE-M</strain>
    </source>
</reference>
<keyword evidence="3" id="KW-1185">Reference proteome</keyword>
<name>Q12V86_METBU</name>
<dbReference type="HOGENOM" id="CLU_2597694_0_0_2"/>
<feature type="transmembrane region" description="Helical" evidence="1">
    <location>
        <begin position="12"/>
        <end position="33"/>
    </location>
</feature>
<evidence type="ECO:0000313" key="2">
    <source>
        <dbReference type="EMBL" id="ABE52640.1"/>
    </source>
</evidence>
<evidence type="ECO:0008006" key="4">
    <source>
        <dbReference type="Google" id="ProtNLM"/>
    </source>
</evidence>
<accession>Q12V86</accession>
<dbReference type="GeneID" id="3997310"/>
<dbReference type="Proteomes" id="UP000001979">
    <property type="component" value="Chromosome"/>
</dbReference>
<dbReference type="KEGG" id="mbu:Mbur_1750"/>
<keyword evidence="1" id="KW-1133">Transmembrane helix</keyword>
<sequence length="79" mass="8967">MINKNDVLKRKTTSFISALVCASLGMLFVNFGANEMGVSSQHWWIPLFHVEPIYYMSIGIGGVFIVTAIFFVRECFRSE</sequence>
<protein>
    <recommendedName>
        <fullName evidence="4">Group-specific protein</fullName>
    </recommendedName>
</protein>
<dbReference type="OrthoDB" id="375452at2157"/>
<gene>
    <name evidence="2" type="ordered locus">Mbur_1750</name>
</gene>
<keyword evidence="1" id="KW-0472">Membrane</keyword>
<dbReference type="RefSeq" id="WP_011499783.1">
    <property type="nucleotide sequence ID" value="NC_007955.1"/>
</dbReference>